<evidence type="ECO:0000313" key="3">
    <source>
        <dbReference type="EMBL" id="PWA58583.1"/>
    </source>
</evidence>
<keyword evidence="4" id="KW-1185">Reference proteome</keyword>
<evidence type="ECO:0000259" key="1">
    <source>
        <dbReference type="Pfam" id="PF17781"/>
    </source>
</evidence>
<dbReference type="OrthoDB" id="10252509at2759"/>
<dbReference type="GO" id="GO:0043022">
    <property type="term" value="F:ribosome binding"/>
    <property type="evidence" value="ECO:0007669"/>
    <property type="project" value="TreeGrafter"/>
</dbReference>
<dbReference type="InterPro" id="IPR012677">
    <property type="entry name" value="Nucleotide-bd_a/b_plait_sf"/>
</dbReference>
<accession>A0A2U1MBF9</accession>
<proteinExistence type="predicted"/>
<dbReference type="GO" id="GO:0072344">
    <property type="term" value="P:rescue of stalled ribosome"/>
    <property type="evidence" value="ECO:0007669"/>
    <property type="project" value="InterPro"/>
</dbReference>
<sequence>MAGVARPSFVVVRMVGEFGRRSLNLAYTFFRNVHSVSIFIAPDGSSEARRGVQVLNGWCSSERVIISFFGPIAFSSRTFAPTIVLVVRALEYCYVTFAQYLSTQGSMCQRNSSYDTPNVFCQKRHVDDRVYQHLGGHWVVVQIDSHGLGLPPTSLHHHLSGHLGIRTENSNFFSVSYVRRCIDKAILMYKHTMNFSSQESKERENGWTWVIGKKNRHLRTNRNPTMENQTTNREPAINSTTFYSTNFPFKWNYLVMKDVFSNYGQVADVYIAGKRNKHGKRFGFMRFLDVSNPINQEIRTSTSSMTSVPKPLKFLRPHYGTLKSFYESMPESDLKKLLADTLSVLALTMYADGEPLLINQAGSLQIHFRQGHFLCEDEACLSKKFVVFNSEGEMKKHNVLEHRGRMSRSKRNAILQLETVLSCDSSPRPSSKFNSMLIRKKP</sequence>
<dbReference type="Pfam" id="PF23230">
    <property type="entry name" value="zf-C2H2_13"/>
    <property type="match status" value="1"/>
</dbReference>
<dbReference type="PANTHER" id="PTHR22938">
    <property type="entry name" value="ZINC FINGER PROTEIN 598"/>
    <property type="match status" value="1"/>
</dbReference>
<dbReference type="InterPro" id="IPR035979">
    <property type="entry name" value="RBD_domain_sf"/>
</dbReference>
<dbReference type="STRING" id="35608.A0A2U1MBF9"/>
<organism evidence="3 4">
    <name type="scientific">Artemisia annua</name>
    <name type="common">Sweet wormwood</name>
    <dbReference type="NCBI Taxonomy" id="35608"/>
    <lineage>
        <taxon>Eukaryota</taxon>
        <taxon>Viridiplantae</taxon>
        <taxon>Streptophyta</taxon>
        <taxon>Embryophyta</taxon>
        <taxon>Tracheophyta</taxon>
        <taxon>Spermatophyta</taxon>
        <taxon>Magnoliopsida</taxon>
        <taxon>eudicotyledons</taxon>
        <taxon>Gunneridae</taxon>
        <taxon>Pentapetalae</taxon>
        <taxon>asterids</taxon>
        <taxon>campanulids</taxon>
        <taxon>Asterales</taxon>
        <taxon>Asteraceae</taxon>
        <taxon>Asteroideae</taxon>
        <taxon>Anthemideae</taxon>
        <taxon>Artemisiinae</taxon>
        <taxon>Artemisia</taxon>
    </lineage>
</organism>
<gene>
    <name evidence="3" type="ORF">CTI12_AA249380</name>
</gene>
<feature type="domain" description="RPN1 N-terminal" evidence="1">
    <location>
        <begin position="294"/>
        <end position="354"/>
    </location>
</feature>
<dbReference type="GO" id="GO:0016567">
    <property type="term" value="P:protein ubiquitination"/>
    <property type="evidence" value="ECO:0007669"/>
    <property type="project" value="TreeGrafter"/>
</dbReference>
<dbReference type="Pfam" id="PF17781">
    <property type="entry name" value="RPN1_RPN2_N"/>
    <property type="match status" value="1"/>
</dbReference>
<dbReference type="GO" id="GO:0003676">
    <property type="term" value="F:nucleic acid binding"/>
    <property type="evidence" value="ECO:0007669"/>
    <property type="project" value="InterPro"/>
</dbReference>
<feature type="domain" description="ZNF598/HEL2 C2H2 zinc finger" evidence="2">
    <location>
        <begin position="363"/>
        <end position="397"/>
    </location>
</feature>
<dbReference type="InterPro" id="IPR056437">
    <property type="entry name" value="Znf-C2H2_ZNF598/HEL2"/>
</dbReference>
<evidence type="ECO:0000313" key="4">
    <source>
        <dbReference type="Proteomes" id="UP000245207"/>
    </source>
</evidence>
<name>A0A2U1MBF9_ARTAN</name>
<evidence type="ECO:0000259" key="2">
    <source>
        <dbReference type="Pfam" id="PF23230"/>
    </source>
</evidence>
<dbReference type="Proteomes" id="UP000245207">
    <property type="component" value="Unassembled WGS sequence"/>
</dbReference>
<dbReference type="InterPro" id="IPR040892">
    <property type="entry name" value="RPN1_N"/>
</dbReference>
<dbReference type="PANTHER" id="PTHR22938:SF0">
    <property type="entry name" value="E3 UBIQUITIN-PROTEIN LIGASE ZNF598"/>
    <property type="match status" value="1"/>
</dbReference>
<dbReference type="SUPFAM" id="SSF54928">
    <property type="entry name" value="RNA-binding domain, RBD"/>
    <property type="match status" value="1"/>
</dbReference>
<protein>
    <submittedName>
        <fullName evidence="3">Uncharacterized protein</fullName>
    </submittedName>
</protein>
<dbReference type="InterPro" id="IPR044288">
    <property type="entry name" value="ZNF598/HEL2"/>
</dbReference>
<reference evidence="3 4" key="1">
    <citation type="journal article" date="2018" name="Mol. Plant">
        <title>The genome of Artemisia annua provides insight into the evolution of Asteraceae family and artemisinin biosynthesis.</title>
        <authorList>
            <person name="Shen Q."/>
            <person name="Zhang L."/>
            <person name="Liao Z."/>
            <person name="Wang S."/>
            <person name="Yan T."/>
            <person name="Shi P."/>
            <person name="Liu M."/>
            <person name="Fu X."/>
            <person name="Pan Q."/>
            <person name="Wang Y."/>
            <person name="Lv Z."/>
            <person name="Lu X."/>
            <person name="Zhang F."/>
            <person name="Jiang W."/>
            <person name="Ma Y."/>
            <person name="Chen M."/>
            <person name="Hao X."/>
            <person name="Li L."/>
            <person name="Tang Y."/>
            <person name="Lv G."/>
            <person name="Zhou Y."/>
            <person name="Sun X."/>
            <person name="Brodelius P.E."/>
            <person name="Rose J.K.C."/>
            <person name="Tang K."/>
        </authorList>
    </citation>
    <scope>NUCLEOTIDE SEQUENCE [LARGE SCALE GENOMIC DNA]</scope>
    <source>
        <strain evidence="4">cv. Huhao1</strain>
        <tissue evidence="3">Leaf</tissue>
    </source>
</reference>
<dbReference type="EMBL" id="PKPP01005855">
    <property type="protein sequence ID" value="PWA58583.1"/>
    <property type="molecule type" value="Genomic_DNA"/>
</dbReference>
<comment type="caution">
    <text evidence="3">The sequence shown here is derived from an EMBL/GenBank/DDBJ whole genome shotgun (WGS) entry which is preliminary data.</text>
</comment>
<dbReference type="AlphaFoldDB" id="A0A2U1MBF9"/>
<dbReference type="GO" id="GO:0061630">
    <property type="term" value="F:ubiquitin protein ligase activity"/>
    <property type="evidence" value="ECO:0007669"/>
    <property type="project" value="InterPro"/>
</dbReference>
<dbReference type="Gene3D" id="3.30.70.330">
    <property type="match status" value="1"/>
</dbReference>